<evidence type="ECO:0000256" key="4">
    <source>
        <dbReference type="ARBA" id="ARBA00033235"/>
    </source>
</evidence>
<organism evidence="8 9">
    <name type="scientific">Actinomadura logoneensis</name>
    <dbReference type="NCBI Taxonomy" id="2293572"/>
    <lineage>
        <taxon>Bacteria</taxon>
        <taxon>Bacillati</taxon>
        <taxon>Actinomycetota</taxon>
        <taxon>Actinomycetes</taxon>
        <taxon>Streptosporangiales</taxon>
        <taxon>Thermomonosporaceae</taxon>
        <taxon>Actinomadura</taxon>
    </lineage>
</organism>
<evidence type="ECO:0000259" key="6">
    <source>
        <dbReference type="Pfam" id="PF00391"/>
    </source>
</evidence>
<dbReference type="AlphaFoldDB" id="A0A372JLA5"/>
<feature type="region of interest" description="Disordered" evidence="5">
    <location>
        <begin position="1"/>
        <end position="43"/>
    </location>
</feature>
<proteinExistence type="inferred from homology"/>
<dbReference type="RefSeq" id="WP_268915955.1">
    <property type="nucleotide sequence ID" value="NZ_QURH01000309.1"/>
</dbReference>
<dbReference type="Pfam" id="PF05524">
    <property type="entry name" value="PEP-utilisers_N"/>
    <property type="match status" value="1"/>
</dbReference>
<dbReference type="Proteomes" id="UP000261811">
    <property type="component" value="Unassembled WGS sequence"/>
</dbReference>
<dbReference type="InterPro" id="IPR018274">
    <property type="entry name" value="PEP_util_AS"/>
</dbReference>
<dbReference type="InterPro" id="IPR008279">
    <property type="entry name" value="PEP-util_enz_mobile_dom"/>
</dbReference>
<sequence>MPEAGDAAGTGRSLPADAPPTLTAPTSGQPGQPGELRGAGVSPGVGFGPVRGIAGAVPEPAAGAAPAGDPEAVTAEALAALEAVADDLEARGVTAAEVGNKEGQDVLNAQALMARDPGLADGVRARAAEGRSAARAVFESFGVYREMLAGAGEYLAARVTDLDDIRDRTVARLLGLPMPGVPDSDEPFVLVARDLAPADTAVLDPAKVVAFVTEEGGPTSHTAILARTMGVPAVVALPGATVLADGTPVLVDGSSGTVVVDPPAAAVSAARDAAEARAA</sequence>
<dbReference type="PANTHER" id="PTHR46244:SF3">
    <property type="entry name" value="PHOSPHOENOLPYRUVATE-PROTEIN PHOSPHOTRANSFERASE"/>
    <property type="match status" value="1"/>
</dbReference>
<evidence type="ECO:0000256" key="3">
    <source>
        <dbReference type="ARBA" id="ARBA00022679"/>
    </source>
</evidence>
<protein>
    <recommendedName>
        <fullName evidence="2">Phosphoenolpyruvate-protein phosphotransferase</fullName>
    </recommendedName>
    <alternativeName>
        <fullName evidence="4">Phosphotransferase system, enzyme I</fullName>
    </alternativeName>
</protein>
<gene>
    <name evidence="8" type="ORF">DZF91_18980</name>
</gene>
<dbReference type="PANTHER" id="PTHR46244">
    <property type="entry name" value="PHOSPHOENOLPYRUVATE-PROTEIN PHOSPHOTRANSFERASE"/>
    <property type="match status" value="1"/>
</dbReference>
<keyword evidence="9" id="KW-1185">Reference proteome</keyword>
<dbReference type="Pfam" id="PF00391">
    <property type="entry name" value="PEP-utilizers"/>
    <property type="match status" value="1"/>
</dbReference>
<feature type="domain" description="PEP-utilising enzyme mobile" evidence="6">
    <location>
        <begin position="186"/>
        <end position="256"/>
    </location>
</feature>
<dbReference type="InterPro" id="IPR050499">
    <property type="entry name" value="PEP-utilizing_PTS_enzyme"/>
</dbReference>
<comment type="similarity">
    <text evidence="1">Belongs to the PEP-utilizing enzyme family.</text>
</comment>
<keyword evidence="3 8" id="KW-0808">Transferase</keyword>
<evidence type="ECO:0000256" key="1">
    <source>
        <dbReference type="ARBA" id="ARBA00007837"/>
    </source>
</evidence>
<dbReference type="InterPro" id="IPR036618">
    <property type="entry name" value="PtsI_HPr-bd_sf"/>
</dbReference>
<dbReference type="PROSITE" id="PS00370">
    <property type="entry name" value="PEP_ENZYMES_PHOS_SITE"/>
    <property type="match status" value="1"/>
</dbReference>
<dbReference type="EMBL" id="QURH01000309">
    <property type="protein sequence ID" value="RFU40098.1"/>
    <property type="molecule type" value="Genomic_DNA"/>
</dbReference>
<accession>A0A372JLA5</accession>
<keyword evidence="8" id="KW-0670">Pyruvate</keyword>
<dbReference type="Gene3D" id="3.50.30.10">
    <property type="entry name" value="Phosphohistidine domain"/>
    <property type="match status" value="1"/>
</dbReference>
<reference evidence="8 9" key="1">
    <citation type="submission" date="2018-08" db="EMBL/GenBank/DDBJ databases">
        <title>Actinomadura jelena sp. nov., a novel Actinomycete isolated from soil in Chad.</title>
        <authorList>
            <person name="Shi L."/>
        </authorList>
    </citation>
    <scope>NUCLEOTIDE SEQUENCE [LARGE SCALE GENOMIC DNA]</scope>
    <source>
        <strain evidence="8 9">NEAU-G17</strain>
    </source>
</reference>
<evidence type="ECO:0000256" key="2">
    <source>
        <dbReference type="ARBA" id="ARBA00016544"/>
    </source>
</evidence>
<comment type="caution">
    <text evidence="8">The sequence shown here is derived from an EMBL/GenBank/DDBJ whole genome shotgun (WGS) entry which is preliminary data.</text>
</comment>
<name>A0A372JLA5_9ACTN</name>
<dbReference type="GO" id="GO:0009401">
    <property type="term" value="P:phosphoenolpyruvate-dependent sugar phosphotransferase system"/>
    <property type="evidence" value="ECO:0007669"/>
    <property type="project" value="InterPro"/>
</dbReference>
<dbReference type="GO" id="GO:0016772">
    <property type="term" value="F:transferase activity, transferring phosphorus-containing groups"/>
    <property type="evidence" value="ECO:0007669"/>
    <property type="project" value="InterPro"/>
</dbReference>
<dbReference type="Gene3D" id="1.10.274.10">
    <property type="entry name" value="PtsI, HPr-binding domain"/>
    <property type="match status" value="1"/>
</dbReference>
<dbReference type="InterPro" id="IPR036637">
    <property type="entry name" value="Phosphohistidine_dom_sf"/>
</dbReference>
<feature type="compositionally biased region" description="Low complexity" evidence="5">
    <location>
        <begin position="14"/>
        <end position="26"/>
    </location>
</feature>
<dbReference type="SUPFAM" id="SSF52009">
    <property type="entry name" value="Phosphohistidine domain"/>
    <property type="match status" value="1"/>
</dbReference>
<evidence type="ECO:0000256" key="5">
    <source>
        <dbReference type="SAM" id="MobiDB-lite"/>
    </source>
</evidence>
<dbReference type="InterPro" id="IPR008731">
    <property type="entry name" value="PTS_EIN"/>
</dbReference>
<feature type="domain" description="Phosphotransferase system enzyme I N-terminal" evidence="7">
    <location>
        <begin position="37"/>
        <end position="158"/>
    </location>
</feature>
<evidence type="ECO:0000313" key="8">
    <source>
        <dbReference type="EMBL" id="RFU40098.1"/>
    </source>
</evidence>
<evidence type="ECO:0000313" key="9">
    <source>
        <dbReference type="Proteomes" id="UP000261811"/>
    </source>
</evidence>
<feature type="non-terminal residue" evidence="8">
    <location>
        <position position="279"/>
    </location>
</feature>
<dbReference type="SUPFAM" id="SSF47831">
    <property type="entry name" value="Enzyme I of the PEP:sugar phosphotransferase system HPr-binding (sub)domain"/>
    <property type="match status" value="1"/>
</dbReference>
<evidence type="ECO:0000259" key="7">
    <source>
        <dbReference type="Pfam" id="PF05524"/>
    </source>
</evidence>